<keyword evidence="5 10" id="KW-0808">Transferase</keyword>
<sequence length="251" mass="25923">MADETAVLTGVGVGPGDPQLLTLRGLAVLRDADLVVVPVRDDADEEGHAERIVRAHLPDAPLLRAPFALTERHGVTGRRSNAWDRAAALVTDAFAGGARRIAFATIGDPNVYSTFGYLAETVRGTRPDVTVTTVPGITAMQELAAASGTVLCEGREPLILLPANADTALLETVLGDGPLAGASVVAYKGGRRWPALRAALAARGRLTAAVVGSRLGRPDQALAAADAVEGELPYLTTVLAPAARTGRGSKL</sequence>
<feature type="domain" description="Tetrapyrrole methylase" evidence="8">
    <location>
        <begin position="8"/>
        <end position="224"/>
    </location>
</feature>
<organism evidence="10">
    <name type="scientific">Streptantibioticus silvisoli</name>
    <dbReference type="NCBI Taxonomy" id="2705255"/>
    <lineage>
        <taxon>Bacteria</taxon>
        <taxon>Bacillati</taxon>
        <taxon>Actinomycetota</taxon>
        <taxon>Actinomycetes</taxon>
        <taxon>Kitasatosporales</taxon>
        <taxon>Streptomycetaceae</taxon>
        <taxon>Streptantibioticus</taxon>
    </lineage>
</organism>
<dbReference type="InterPro" id="IPR006364">
    <property type="entry name" value="CobI/CbiL/CobIJ_dom"/>
</dbReference>
<comment type="pathway">
    <text evidence="1">Cofactor biosynthesis; adenosylcobalamin biosynthesis.</text>
</comment>
<dbReference type="EMBL" id="JABXJJ020000018">
    <property type="protein sequence ID" value="MDI5970824.1"/>
    <property type="molecule type" value="Genomic_DNA"/>
</dbReference>
<evidence type="ECO:0000256" key="1">
    <source>
        <dbReference type="ARBA" id="ARBA00004953"/>
    </source>
</evidence>
<reference evidence="10 11" key="1">
    <citation type="submission" date="2023-05" db="EMBL/GenBank/DDBJ databases">
        <title>Streptantibioticus silvisoli sp. nov., acidotolerant actinomycetes 1 from pine litter.</title>
        <authorList>
            <person name="Swiecimska M."/>
            <person name="Golinska P."/>
            <person name="Sangal V."/>
            <person name="Wachnowicz B."/>
            <person name="Goodfellow M."/>
        </authorList>
    </citation>
    <scope>NUCLEOTIDE SEQUENCE</scope>
    <source>
        <strain evidence="10">SL13</strain>
        <strain evidence="9 11">SL54</strain>
    </source>
</reference>
<keyword evidence="4 10" id="KW-0489">Methyltransferase</keyword>
<dbReference type="PANTHER" id="PTHR43467">
    <property type="entry name" value="COBALT-PRECORRIN-2 C(20)-METHYLTRANSFERASE"/>
    <property type="match status" value="1"/>
</dbReference>
<dbReference type="RefSeq" id="WP_271314438.1">
    <property type="nucleotide sequence ID" value="NZ_JAAGKO020000056.1"/>
</dbReference>
<dbReference type="AlphaFoldDB" id="A0AA90H050"/>
<comment type="similarity">
    <text evidence="2 7">Belongs to the precorrin methyltransferase family.</text>
</comment>
<dbReference type="InterPro" id="IPR014776">
    <property type="entry name" value="4pyrrole_Mease_sub2"/>
</dbReference>
<evidence type="ECO:0000313" key="9">
    <source>
        <dbReference type="EMBL" id="MDI5966624.1"/>
    </source>
</evidence>
<dbReference type="Gene3D" id="3.40.1010.10">
    <property type="entry name" value="Cobalt-precorrin-4 Transmethylase, Domain 1"/>
    <property type="match status" value="1"/>
</dbReference>
<dbReference type="PIRSF" id="PIRSF036427">
    <property type="entry name" value="Precrrn-2_mtase"/>
    <property type="match status" value="1"/>
</dbReference>
<dbReference type="GO" id="GO:0030788">
    <property type="term" value="F:precorrin-2 C20-methyltransferase activity"/>
    <property type="evidence" value="ECO:0007669"/>
    <property type="project" value="UniProtKB-EC"/>
</dbReference>
<evidence type="ECO:0000256" key="5">
    <source>
        <dbReference type="ARBA" id="ARBA00022679"/>
    </source>
</evidence>
<dbReference type="CDD" id="cd11645">
    <property type="entry name" value="Precorrin_2_C20_MT"/>
    <property type="match status" value="1"/>
</dbReference>
<dbReference type="NCBIfam" id="TIGR01467">
    <property type="entry name" value="cobI_cbiL"/>
    <property type="match status" value="1"/>
</dbReference>
<evidence type="ECO:0000256" key="3">
    <source>
        <dbReference type="ARBA" id="ARBA00022573"/>
    </source>
</evidence>
<evidence type="ECO:0000313" key="11">
    <source>
        <dbReference type="Proteomes" id="UP001156398"/>
    </source>
</evidence>
<dbReference type="InterPro" id="IPR014777">
    <property type="entry name" value="4pyrrole_Mease_sub1"/>
</dbReference>
<keyword evidence="11" id="KW-1185">Reference proteome</keyword>
<accession>A0AA90H050</accession>
<dbReference type="GO" id="GO:0009236">
    <property type="term" value="P:cobalamin biosynthetic process"/>
    <property type="evidence" value="ECO:0007669"/>
    <property type="project" value="UniProtKB-UniRule"/>
</dbReference>
<dbReference type="SUPFAM" id="SSF53790">
    <property type="entry name" value="Tetrapyrrole methylase"/>
    <property type="match status" value="1"/>
</dbReference>
<evidence type="ECO:0000256" key="7">
    <source>
        <dbReference type="PIRNR" id="PIRNR036427"/>
    </source>
</evidence>
<evidence type="ECO:0000256" key="4">
    <source>
        <dbReference type="ARBA" id="ARBA00022603"/>
    </source>
</evidence>
<evidence type="ECO:0000256" key="6">
    <source>
        <dbReference type="ARBA" id="ARBA00022691"/>
    </source>
</evidence>
<dbReference type="EMBL" id="JAAGKO020000056">
    <property type="protein sequence ID" value="MDI5966624.1"/>
    <property type="molecule type" value="Genomic_DNA"/>
</dbReference>
<dbReference type="InterPro" id="IPR000878">
    <property type="entry name" value="4pyrrol_Mease"/>
</dbReference>
<proteinExistence type="inferred from homology"/>
<comment type="caution">
    <text evidence="10">The sequence shown here is derived from an EMBL/GenBank/DDBJ whole genome shotgun (WGS) entry which is preliminary data.</text>
</comment>
<evidence type="ECO:0000259" key="8">
    <source>
        <dbReference type="Pfam" id="PF00590"/>
    </source>
</evidence>
<evidence type="ECO:0000256" key="2">
    <source>
        <dbReference type="ARBA" id="ARBA00005879"/>
    </source>
</evidence>
<gene>
    <name evidence="10" type="primary">cobI</name>
    <name evidence="9" type="ORF">POF43_028510</name>
    <name evidence="10" type="ORF">POF50_015985</name>
</gene>
<name>A0AA90H050_9ACTN</name>
<protein>
    <submittedName>
        <fullName evidence="10">Precorrin-2 C(20)-methyltransferase</fullName>
        <ecNumber evidence="10">2.1.1.130</ecNumber>
    </submittedName>
</protein>
<dbReference type="EC" id="2.1.1.130" evidence="10"/>
<dbReference type="Pfam" id="PF00590">
    <property type="entry name" value="TP_methylase"/>
    <property type="match status" value="1"/>
</dbReference>
<dbReference type="Gene3D" id="3.30.950.10">
    <property type="entry name" value="Methyltransferase, Cobalt-precorrin-4 Transmethylase, Domain 2"/>
    <property type="match status" value="1"/>
</dbReference>
<keyword evidence="3" id="KW-0169">Cobalamin biosynthesis</keyword>
<dbReference type="Proteomes" id="UP001156398">
    <property type="component" value="Unassembled WGS sequence"/>
</dbReference>
<dbReference type="InterPro" id="IPR012382">
    <property type="entry name" value="CobI/CbiL"/>
</dbReference>
<dbReference type="InterPro" id="IPR035996">
    <property type="entry name" value="4pyrrol_Methylase_sf"/>
</dbReference>
<keyword evidence="6" id="KW-0949">S-adenosyl-L-methionine</keyword>
<evidence type="ECO:0000313" key="10">
    <source>
        <dbReference type="EMBL" id="MDI5970824.1"/>
    </source>
</evidence>
<dbReference type="GO" id="GO:0032259">
    <property type="term" value="P:methylation"/>
    <property type="evidence" value="ECO:0007669"/>
    <property type="project" value="UniProtKB-KW"/>
</dbReference>
<dbReference type="PANTHER" id="PTHR43467:SF2">
    <property type="entry name" value="COBALT-PRECORRIN-2 C(20)-METHYLTRANSFERASE"/>
    <property type="match status" value="1"/>
</dbReference>